<evidence type="ECO:0000259" key="2">
    <source>
        <dbReference type="Pfam" id="PF09851"/>
    </source>
</evidence>
<gene>
    <name evidence="4" type="ORF">CLV72_109338</name>
</gene>
<feature type="domain" description="DUF4429" evidence="3">
    <location>
        <begin position="11"/>
        <end position="105"/>
    </location>
</feature>
<dbReference type="RefSeq" id="WP_106252067.1">
    <property type="nucleotide sequence ID" value="NZ_PVZC01000009.1"/>
</dbReference>
<sequence length="304" mass="32598">MDELRGNHATWRFDGASVDITYDTGWRANPLHRALGQTRVPAEAIGAVEFRTSGRRAWRLRLRLRPGLDPYALAGGALRPDTDPYLLSGTAGSQLTAEYFADQVRTAAELTPDAESPARLRELLAPAVPVHVQVAEGVAAFDGAAVTLEWNGSHASGAKARQRSKEYPLAGLSRVVWAPGVSGDYGYLRLVPKGAPSGPVKQAKDFTTLLCWGKKQEASLLLVAAAIAARLDLEPRALPAAESEPAPAALPAATPAPAGVADPPTADDDQRTFARIRELGRLRDEGLITETEFEGKKKELLDRL</sequence>
<evidence type="ECO:0000256" key="1">
    <source>
        <dbReference type="SAM" id="MobiDB-lite"/>
    </source>
</evidence>
<dbReference type="Pfam" id="PF09851">
    <property type="entry name" value="SHOCT"/>
    <property type="match status" value="1"/>
</dbReference>
<dbReference type="Proteomes" id="UP000237846">
    <property type="component" value="Unassembled WGS sequence"/>
</dbReference>
<proteinExistence type="predicted"/>
<keyword evidence="5" id="KW-1185">Reference proteome</keyword>
<dbReference type="Pfam" id="PF14472">
    <property type="entry name" value="DUF4429"/>
    <property type="match status" value="2"/>
</dbReference>
<accession>A0A2T0PW40</accession>
<comment type="caution">
    <text evidence="4">The sequence shown here is derived from an EMBL/GenBank/DDBJ whole genome shotgun (WGS) entry which is preliminary data.</text>
</comment>
<dbReference type="EMBL" id="PVZC01000009">
    <property type="protein sequence ID" value="PRX95727.1"/>
    <property type="molecule type" value="Genomic_DNA"/>
</dbReference>
<dbReference type="InterPro" id="IPR018649">
    <property type="entry name" value="SHOCT"/>
</dbReference>
<dbReference type="OrthoDB" id="3698908at2"/>
<dbReference type="InterPro" id="IPR027860">
    <property type="entry name" value="DUF4429"/>
</dbReference>
<reference evidence="4 5" key="1">
    <citation type="submission" date="2018-03" db="EMBL/GenBank/DDBJ databases">
        <title>Genomic Encyclopedia of Archaeal and Bacterial Type Strains, Phase II (KMG-II): from individual species to whole genera.</title>
        <authorList>
            <person name="Goeker M."/>
        </authorList>
    </citation>
    <scope>NUCLEOTIDE SEQUENCE [LARGE SCALE GENOMIC DNA]</scope>
    <source>
        <strain evidence="4 5">DSM 45601</strain>
    </source>
</reference>
<organism evidence="4 5">
    <name type="scientific">Allonocardiopsis opalescens</name>
    <dbReference type="NCBI Taxonomy" id="1144618"/>
    <lineage>
        <taxon>Bacteria</taxon>
        <taxon>Bacillati</taxon>
        <taxon>Actinomycetota</taxon>
        <taxon>Actinomycetes</taxon>
        <taxon>Streptosporangiales</taxon>
        <taxon>Allonocardiopsis</taxon>
    </lineage>
</organism>
<evidence type="ECO:0000313" key="5">
    <source>
        <dbReference type="Proteomes" id="UP000237846"/>
    </source>
</evidence>
<name>A0A2T0PW40_9ACTN</name>
<feature type="compositionally biased region" description="Low complexity" evidence="1">
    <location>
        <begin position="240"/>
        <end position="264"/>
    </location>
</feature>
<evidence type="ECO:0000313" key="4">
    <source>
        <dbReference type="EMBL" id="PRX95727.1"/>
    </source>
</evidence>
<feature type="domain" description="SHOCT" evidence="2">
    <location>
        <begin position="275"/>
        <end position="301"/>
    </location>
</feature>
<evidence type="ECO:0000259" key="3">
    <source>
        <dbReference type="Pfam" id="PF14472"/>
    </source>
</evidence>
<feature type="domain" description="DUF4429" evidence="3">
    <location>
        <begin position="140"/>
        <end position="227"/>
    </location>
</feature>
<dbReference type="AlphaFoldDB" id="A0A2T0PW40"/>
<protein>
    <submittedName>
        <fullName evidence="4">Uncharacterized protein DUF4429</fullName>
    </submittedName>
</protein>
<feature type="region of interest" description="Disordered" evidence="1">
    <location>
        <begin position="240"/>
        <end position="271"/>
    </location>
</feature>